<reference evidence="1" key="1">
    <citation type="journal article" date="2021" name="New Phytol.">
        <title>Evolutionary innovations through gain and loss of genes in the ectomycorrhizal Boletales.</title>
        <authorList>
            <person name="Wu G."/>
            <person name="Miyauchi S."/>
            <person name="Morin E."/>
            <person name="Kuo A."/>
            <person name="Drula E."/>
            <person name="Varga T."/>
            <person name="Kohler A."/>
            <person name="Feng B."/>
            <person name="Cao Y."/>
            <person name="Lipzen A."/>
            <person name="Daum C."/>
            <person name="Hundley H."/>
            <person name="Pangilinan J."/>
            <person name="Johnson J."/>
            <person name="Barry K."/>
            <person name="LaButti K."/>
            <person name="Ng V."/>
            <person name="Ahrendt S."/>
            <person name="Min B."/>
            <person name="Choi I.G."/>
            <person name="Park H."/>
            <person name="Plett J.M."/>
            <person name="Magnuson J."/>
            <person name="Spatafora J.W."/>
            <person name="Nagy L.G."/>
            <person name="Henrissat B."/>
            <person name="Grigoriev I.V."/>
            <person name="Yang Z.L."/>
            <person name="Xu J."/>
            <person name="Martin F.M."/>
        </authorList>
    </citation>
    <scope>NUCLEOTIDE SEQUENCE</scope>
    <source>
        <strain evidence="1">ATCC 28755</strain>
    </source>
</reference>
<feature type="non-terminal residue" evidence="1">
    <location>
        <position position="345"/>
    </location>
</feature>
<protein>
    <submittedName>
        <fullName evidence="1">Uncharacterized protein</fullName>
    </submittedName>
</protein>
<proteinExistence type="predicted"/>
<dbReference type="EMBL" id="MU269116">
    <property type="protein sequence ID" value="KAH7903217.1"/>
    <property type="molecule type" value="Genomic_DNA"/>
</dbReference>
<organism evidence="1 2">
    <name type="scientific">Hygrophoropsis aurantiaca</name>
    <dbReference type="NCBI Taxonomy" id="72124"/>
    <lineage>
        <taxon>Eukaryota</taxon>
        <taxon>Fungi</taxon>
        <taxon>Dikarya</taxon>
        <taxon>Basidiomycota</taxon>
        <taxon>Agaricomycotina</taxon>
        <taxon>Agaricomycetes</taxon>
        <taxon>Agaricomycetidae</taxon>
        <taxon>Boletales</taxon>
        <taxon>Coniophorineae</taxon>
        <taxon>Hygrophoropsidaceae</taxon>
        <taxon>Hygrophoropsis</taxon>
    </lineage>
</organism>
<keyword evidence="2" id="KW-1185">Reference proteome</keyword>
<name>A0ACB7ZR93_9AGAM</name>
<dbReference type="Proteomes" id="UP000790377">
    <property type="component" value="Unassembled WGS sequence"/>
</dbReference>
<accession>A0ACB7ZR93</accession>
<evidence type="ECO:0000313" key="2">
    <source>
        <dbReference type="Proteomes" id="UP000790377"/>
    </source>
</evidence>
<comment type="caution">
    <text evidence="1">The sequence shown here is derived from an EMBL/GenBank/DDBJ whole genome shotgun (WGS) entry which is preliminary data.</text>
</comment>
<evidence type="ECO:0000313" key="1">
    <source>
        <dbReference type="EMBL" id="KAH7903217.1"/>
    </source>
</evidence>
<sequence length="345" mass="39688">HFSLLAQPCDVEGNFLPSDATPPPLTDKSPDDWTPYRSRIEFETAEFLYVQNQMPASQIDKLLDLWAASMIKHGDKPPFADHRDLYKTIDSTPLGDVKWQNFSVNYTGEKPEVNPPPWMLENYEVWYRDPREIVRNMLASPDYVNDMDYRPFREFSTKSDERQYEDFMSGDWAWNQAETIAKDPNTHGSTFVPVIMGSDKTTVSVATGQNEYYPLYISIGNVRNSVRRAHRDAVAIAGFLAIPKSKAPLHSIMESLKPAMTKPEVARFGDGHYRKVIYGLGPYIADYEEQVLLACIVRNWCPKCMSNREQLDEDSIRRSEEYNEVLIELGNPTELWDHYGIINDL</sequence>
<feature type="non-terminal residue" evidence="1">
    <location>
        <position position="1"/>
    </location>
</feature>
<gene>
    <name evidence="1" type="ORF">BJ138DRAFT_979474</name>
</gene>